<comment type="caution">
    <text evidence="19">The sequence shown here is derived from an EMBL/GenBank/DDBJ whole genome shotgun (WGS) entry which is preliminary data.</text>
</comment>
<dbReference type="PRINTS" id="PR00119">
    <property type="entry name" value="CATATPASE"/>
</dbReference>
<keyword evidence="9" id="KW-0460">Magnesium</keyword>
<dbReference type="SUPFAM" id="SSF81653">
    <property type="entry name" value="Calcium ATPase, transduction domain A"/>
    <property type="match status" value="1"/>
</dbReference>
<feature type="domain" description="Sec23/Sec24 trunk" evidence="16">
    <location>
        <begin position="863"/>
        <end position="930"/>
    </location>
</feature>
<dbReference type="SUPFAM" id="SSF56784">
    <property type="entry name" value="HAD-like"/>
    <property type="match status" value="1"/>
</dbReference>
<dbReference type="InterPro" id="IPR006544">
    <property type="entry name" value="P-type_TPase_V"/>
</dbReference>
<dbReference type="GO" id="GO:0006888">
    <property type="term" value="P:endoplasmic reticulum to Golgi vesicle-mediated transport"/>
    <property type="evidence" value="ECO:0007669"/>
    <property type="project" value="InterPro"/>
</dbReference>
<evidence type="ECO:0000256" key="6">
    <source>
        <dbReference type="ARBA" id="ARBA00022723"/>
    </source>
</evidence>
<dbReference type="GO" id="GO:0005524">
    <property type="term" value="F:ATP binding"/>
    <property type="evidence" value="ECO:0007669"/>
    <property type="project" value="UniProtKB-KW"/>
</dbReference>
<feature type="transmembrane region" description="Helical" evidence="14">
    <location>
        <begin position="355"/>
        <end position="375"/>
    </location>
</feature>
<dbReference type="SUPFAM" id="SSF81811">
    <property type="entry name" value="Helical domain of Sec23/24"/>
    <property type="match status" value="1"/>
</dbReference>
<dbReference type="SUPFAM" id="SSF53300">
    <property type="entry name" value="vWA-like"/>
    <property type="match status" value="1"/>
</dbReference>
<evidence type="ECO:0008006" key="20">
    <source>
        <dbReference type="Google" id="ProtNLM"/>
    </source>
</evidence>
<dbReference type="GO" id="GO:0016887">
    <property type="term" value="F:ATP hydrolysis activity"/>
    <property type="evidence" value="ECO:0007669"/>
    <property type="project" value="InterPro"/>
</dbReference>
<keyword evidence="11 14" id="KW-1133">Transmembrane helix</keyword>
<dbReference type="InterPro" id="IPR006896">
    <property type="entry name" value="Sec23/24_trunk_dom"/>
</dbReference>
<dbReference type="InterPro" id="IPR018303">
    <property type="entry name" value="ATPase_P-typ_P_site"/>
</dbReference>
<keyword evidence="6" id="KW-0479">Metal-binding</keyword>
<dbReference type="InterPro" id="IPR008250">
    <property type="entry name" value="ATPase_P-typ_transduc_dom_A_sf"/>
</dbReference>
<protein>
    <recommendedName>
        <fullName evidence="20">Cation-transporting ATPase</fullName>
    </recommendedName>
</protein>
<evidence type="ECO:0000256" key="13">
    <source>
        <dbReference type="ARBA" id="ARBA00023329"/>
    </source>
</evidence>
<dbReference type="Pfam" id="PF04815">
    <property type="entry name" value="Sec23_helical"/>
    <property type="match status" value="1"/>
</dbReference>
<dbReference type="Pfam" id="PF13246">
    <property type="entry name" value="Cation_ATPase"/>
    <property type="match status" value="1"/>
</dbReference>
<dbReference type="PROSITE" id="PS00154">
    <property type="entry name" value="ATPASE_E1_E2"/>
    <property type="match status" value="1"/>
</dbReference>
<feature type="transmembrane region" description="Helical" evidence="14">
    <location>
        <begin position="168"/>
        <end position="187"/>
    </location>
</feature>
<dbReference type="Gene3D" id="3.40.50.410">
    <property type="entry name" value="von Willebrand factor, type A domain"/>
    <property type="match status" value="1"/>
</dbReference>
<dbReference type="Gene3D" id="3.40.20.10">
    <property type="entry name" value="Severin"/>
    <property type="match status" value="1"/>
</dbReference>
<evidence type="ECO:0000313" key="19">
    <source>
        <dbReference type="EMBL" id="KAL0265677.1"/>
    </source>
</evidence>
<dbReference type="GO" id="GO:0140358">
    <property type="term" value="F:P-type transmembrane transporter activity"/>
    <property type="evidence" value="ECO:0007669"/>
    <property type="project" value="InterPro"/>
</dbReference>
<evidence type="ECO:0000256" key="7">
    <source>
        <dbReference type="ARBA" id="ARBA00022741"/>
    </source>
</evidence>
<dbReference type="Pfam" id="PF08033">
    <property type="entry name" value="Sec23_BS"/>
    <property type="match status" value="1"/>
</dbReference>
<evidence type="ECO:0000256" key="14">
    <source>
        <dbReference type="SAM" id="Phobius"/>
    </source>
</evidence>
<dbReference type="Pfam" id="PF00122">
    <property type="entry name" value="E1-E2_ATPase"/>
    <property type="match status" value="1"/>
</dbReference>
<dbReference type="SUPFAM" id="SSF81995">
    <property type="entry name" value="beta-sandwich domain of Sec23/24"/>
    <property type="match status" value="1"/>
</dbReference>
<comment type="subcellular location">
    <subcellularLocation>
        <location evidence="2">Cytoplasmic vesicle</location>
        <location evidence="2">COPII-coated vesicle membrane</location>
        <topology evidence="2">Peripheral membrane protein</topology>
        <orientation evidence="2">Cytoplasmic side</orientation>
    </subcellularLocation>
    <subcellularLocation>
        <location evidence="3">Endoplasmic reticulum membrane</location>
        <topology evidence="3">Peripheral membrane protein</topology>
        <orientation evidence="3">Cytoplasmic side</orientation>
    </subcellularLocation>
    <subcellularLocation>
        <location evidence="1">Membrane</location>
        <topology evidence="1">Multi-pass membrane protein</topology>
    </subcellularLocation>
</comment>
<dbReference type="InterPro" id="IPR036412">
    <property type="entry name" value="HAD-like_sf"/>
</dbReference>
<dbReference type="PROSITE" id="PS51257">
    <property type="entry name" value="PROKAR_LIPOPROTEIN"/>
    <property type="match status" value="1"/>
</dbReference>
<dbReference type="SUPFAM" id="SSF81660">
    <property type="entry name" value="Metal cation-transporting ATPase, ATP-binding domain N"/>
    <property type="match status" value="1"/>
</dbReference>
<evidence type="ECO:0000256" key="10">
    <source>
        <dbReference type="ARBA" id="ARBA00022967"/>
    </source>
</evidence>
<dbReference type="InterPro" id="IPR044492">
    <property type="entry name" value="P_typ_ATPase_HD_dom"/>
</dbReference>
<evidence type="ECO:0000256" key="11">
    <source>
        <dbReference type="ARBA" id="ARBA00022989"/>
    </source>
</evidence>
<evidence type="ECO:0000259" key="18">
    <source>
        <dbReference type="Pfam" id="PF08033"/>
    </source>
</evidence>
<dbReference type="GO" id="GO:0005789">
    <property type="term" value="C:endoplasmic reticulum membrane"/>
    <property type="evidence" value="ECO:0007669"/>
    <property type="project" value="UniProtKB-SubCell"/>
</dbReference>
<evidence type="ECO:0000256" key="8">
    <source>
        <dbReference type="ARBA" id="ARBA00022840"/>
    </source>
</evidence>
<keyword evidence="13" id="KW-0968">Cytoplasmic vesicle</keyword>
<keyword evidence="8" id="KW-0067">ATP-binding</keyword>
<dbReference type="SFLD" id="SFLDG00002">
    <property type="entry name" value="C1.7:_P-type_atpase_like"/>
    <property type="match status" value="1"/>
</dbReference>
<proteinExistence type="inferred from homology"/>
<dbReference type="Gene3D" id="3.40.1110.10">
    <property type="entry name" value="Calcium-transporting ATPase, cytoplasmic domain N"/>
    <property type="match status" value="1"/>
</dbReference>
<evidence type="ECO:0000259" key="16">
    <source>
        <dbReference type="Pfam" id="PF04811"/>
    </source>
</evidence>
<dbReference type="InterPro" id="IPR023299">
    <property type="entry name" value="ATPase_P-typ_cyto_dom_N"/>
</dbReference>
<dbReference type="InterPro" id="IPR006900">
    <property type="entry name" value="Sec23/24_helical_dom"/>
</dbReference>
<dbReference type="GO" id="GO:0019829">
    <property type="term" value="F:ATPase-coupled monoatomic cation transmembrane transporter activity"/>
    <property type="evidence" value="ECO:0007669"/>
    <property type="project" value="TreeGrafter"/>
</dbReference>
<sequence>MFYKHRHVLLRGYLYPMYLLPAASYACGVYHPISLFILLVAVLLFLSTFWSHRAHIILSLKRAKQHPTLILYREKLCPIRNSAFYFKREKYVIDDFKVQKVAVDTEKTFHFFNTHKPIIPGHLYKHFDKNEFRIRPPGFLKLLGEHIVAPFFVFQIFCGILWCLDEYVYHALITLVMLVLFEMGVVYQRIVAMREFRQMNLRPTDIKLLKRPITKHVRESDAHDNLKAQEGAGECTPTTISSRDLVPGDIIEIESPGIQIPCDLLLLKGTCAVNEAMLTGESIPFTKEDVSERCRSEVLNYKADKRHILFGGTELVKTDGLTCYVLQTGFSTQQGELVRKMMCSENVVTANNWEAFLFILFLLFFAVLASIYSYFNSVRLGKSSYKIMLEIILILTNVVPPELPMELTIAVNASLQNLMRMGIFCLEPFRIPIAGKVDVCCFDKTGTLTESTLTVARVVVSGDVSEGTECDDVAAPNSFFAKLESPRGARVDRVAQVIGVCHSLIKIRNTVSGDSLEASAFKYKKIELLDDNTARHDSGTFKTIKRYSFSSSLKRMTCVGELNSRRFVAMKGAPEVVRHYLKSIPESYSEYEVFARSGFRVLALAYKDLNSKIFIRDEIEKELTFVGFILYECKLKPDALSTVRELTSSCHKVVMITGDNLLTAQCVASKLGISGEGVEGEGIDLLLREDHEASAACTKGSRGGVLAAKGTTGGLHTDGAASRFGQVSVFARADPKQKEMIIGRYKTKGHITLMCGDGTNDVGALKAAHIGVAIVGGNFRASVNKLEDIKIKMGDASVAAPFTIKTGNLCSVLDIIRQGRSALVTTIQMYKILALNSLITAFSLSVLDAMGVRFSDVQMTGDVKCKSAFYKNKAFEFTKATIAVNLFLFPHLNVELPTLSVLSKYTGGILNYYPNYDPDDFSFSSKLATDFSLFLEQNIGYEAVCKVRVPCGVSVKEYYGNLNLRSSGIISFCNFYPSHSFTFEIAVEEPVASTALTVQVALLRSLESGEKVIRILNFAIPTEGLSAAGSFYESLDANMIAHSWALKAAFNEADRRGSGNSFLTKELREVSNCYKKSMKLGTKEFVLPESLDALPAKVMGLMKSIPLRPVSYTPMDYRAYYMYLWCTQYPKFVDVLVYPALYSLHNLGEDEGRVDDRGRVVMPAPIKLTLDLLEMSGFYMLDTGVNLYFFVGRECRADVPDLVINPRANGRFVFERLDNETSERVCNILKEIRAERFVTPNYYVIRDRGQPDLLIDIFFSYFVEDAIHNLPAYSEFVKRLGE</sequence>
<dbReference type="InterPro" id="IPR059000">
    <property type="entry name" value="ATPase_P-type_domA"/>
</dbReference>
<dbReference type="InterPro" id="IPR023298">
    <property type="entry name" value="ATPase_P-typ_TM_dom_sf"/>
</dbReference>
<evidence type="ECO:0000259" key="17">
    <source>
        <dbReference type="Pfam" id="PF04815"/>
    </source>
</evidence>
<organism evidence="19">
    <name type="scientific">Menopon gallinae</name>
    <name type="common">poultry shaft louse</name>
    <dbReference type="NCBI Taxonomy" id="328185"/>
    <lineage>
        <taxon>Eukaryota</taxon>
        <taxon>Metazoa</taxon>
        <taxon>Ecdysozoa</taxon>
        <taxon>Arthropoda</taxon>
        <taxon>Hexapoda</taxon>
        <taxon>Insecta</taxon>
        <taxon>Pterygota</taxon>
        <taxon>Neoptera</taxon>
        <taxon>Paraneoptera</taxon>
        <taxon>Psocodea</taxon>
        <taxon>Troctomorpha</taxon>
        <taxon>Phthiraptera</taxon>
        <taxon>Amblycera</taxon>
        <taxon>Menoponidae</taxon>
        <taxon>Menopon</taxon>
    </lineage>
</organism>
<feature type="transmembrane region" description="Helical" evidence="14">
    <location>
        <begin position="37"/>
        <end position="58"/>
    </location>
</feature>
<dbReference type="InterPro" id="IPR001757">
    <property type="entry name" value="P_typ_ATPase"/>
</dbReference>
<evidence type="ECO:0000256" key="4">
    <source>
        <dbReference type="ARBA" id="ARBA00006000"/>
    </source>
</evidence>
<accession>A0AAW2H7Q4</accession>
<reference evidence="19" key="1">
    <citation type="journal article" date="2024" name="Gigascience">
        <title>Chromosome-level genome of the poultry shaft louse Menopon gallinae provides insight into the host-switching and adaptive evolution of parasitic lice.</title>
        <authorList>
            <person name="Xu Y."/>
            <person name="Ma L."/>
            <person name="Liu S."/>
            <person name="Liang Y."/>
            <person name="Liu Q."/>
            <person name="He Z."/>
            <person name="Tian L."/>
            <person name="Duan Y."/>
            <person name="Cai W."/>
            <person name="Li H."/>
            <person name="Song F."/>
        </authorList>
    </citation>
    <scope>NUCLEOTIDE SEQUENCE</scope>
    <source>
        <strain evidence="19">Cailab_2023a</strain>
    </source>
</reference>
<dbReference type="GO" id="GO:0046872">
    <property type="term" value="F:metal ion binding"/>
    <property type="evidence" value="ECO:0007669"/>
    <property type="project" value="UniProtKB-KW"/>
</dbReference>
<comment type="similarity">
    <text evidence="4">Belongs to the cation transport ATPase (P-type) (TC 3.A.3) family. Type V subfamily.</text>
</comment>
<evidence type="ECO:0000256" key="12">
    <source>
        <dbReference type="ARBA" id="ARBA00023136"/>
    </source>
</evidence>
<dbReference type="SFLD" id="SFLDS00003">
    <property type="entry name" value="Haloacid_Dehalogenase"/>
    <property type="match status" value="1"/>
</dbReference>
<feature type="transmembrane region" description="Helical" evidence="14">
    <location>
        <begin position="142"/>
        <end position="162"/>
    </location>
</feature>
<dbReference type="Gene3D" id="1.20.120.730">
    <property type="entry name" value="Sec23/Sec24 helical domain"/>
    <property type="match status" value="1"/>
</dbReference>
<dbReference type="GO" id="GO:0006886">
    <property type="term" value="P:intracellular protein transport"/>
    <property type="evidence" value="ECO:0007669"/>
    <property type="project" value="InterPro"/>
</dbReference>
<dbReference type="SUPFAM" id="SSF82754">
    <property type="entry name" value="C-terminal, gelsolin-like domain of Sec23/24"/>
    <property type="match status" value="1"/>
</dbReference>
<dbReference type="Pfam" id="PF04811">
    <property type="entry name" value="Sec23_trunk"/>
    <property type="match status" value="1"/>
</dbReference>
<dbReference type="GO" id="GO:0030127">
    <property type="term" value="C:COPII vesicle coat"/>
    <property type="evidence" value="ECO:0007669"/>
    <property type="project" value="InterPro"/>
</dbReference>
<dbReference type="InterPro" id="IPR023214">
    <property type="entry name" value="HAD_sf"/>
</dbReference>
<feature type="domain" description="P-type ATPase A" evidence="15">
    <location>
        <begin position="236"/>
        <end position="341"/>
    </location>
</feature>
<feature type="domain" description="Sec23/Sec24 helical" evidence="17">
    <location>
        <begin position="1060"/>
        <end position="1126"/>
    </location>
</feature>
<dbReference type="InterPro" id="IPR012990">
    <property type="entry name" value="Beta-sandwich_Sec23_24"/>
</dbReference>
<gene>
    <name evidence="19" type="ORF">PYX00_011391</name>
</gene>
<dbReference type="Gene3D" id="2.70.150.10">
    <property type="entry name" value="Calcium-transporting ATPase, cytoplasmic transduction domain A"/>
    <property type="match status" value="1"/>
</dbReference>
<keyword evidence="10" id="KW-1278">Translocase</keyword>
<evidence type="ECO:0000256" key="2">
    <source>
        <dbReference type="ARBA" id="ARBA00004299"/>
    </source>
</evidence>
<dbReference type="InterPro" id="IPR029006">
    <property type="entry name" value="ADF-H/Gelsolin-like_dom_sf"/>
</dbReference>
<feature type="domain" description="Sec23/Sec24 beta-sandwich" evidence="18">
    <location>
        <begin position="940"/>
        <end position="1022"/>
    </location>
</feature>
<dbReference type="SFLD" id="SFLDF00027">
    <property type="entry name" value="p-type_atpase"/>
    <property type="match status" value="1"/>
</dbReference>
<dbReference type="InterPro" id="IPR036465">
    <property type="entry name" value="vWFA_dom_sf"/>
</dbReference>
<dbReference type="Gene3D" id="3.40.50.1000">
    <property type="entry name" value="HAD superfamily/HAD-like"/>
    <property type="match status" value="1"/>
</dbReference>
<dbReference type="SUPFAM" id="SSF81665">
    <property type="entry name" value="Calcium ATPase, transmembrane domain M"/>
    <property type="match status" value="1"/>
</dbReference>
<evidence type="ECO:0000256" key="3">
    <source>
        <dbReference type="ARBA" id="ARBA00004397"/>
    </source>
</evidence>
<name>A0AAW2H7Q4_9NEOP</name>
<evidence type="ECO:0000256" key="5">
    <source>
        <dbReference type="ARBA" id="ARBA00022692"/>
    </source>
</evidence>
<dbReference type="PANTHER" id="PTHR45630">
    <property type="entry name" value="CATION-TRANSPORTING ATPASE-RELATED"/>
    <property type="match status" value="1"/>
</dbReference>
<evidence type="ECO:0000256" key="1">
    <source>
        <dbReference type="ARBA" id="ARBA00004141"/>
    </source>
</evidence>
<evidence type="ECO:0000259" key="15">
    <source>
        <dbReference type="Pfam" id="PF00122"/>
    </source>
</evidence>
<dbReference type="NCBIfam" id="TIGR01494">
    <property type="entry name" value="ATPase_P-type"/>
    <property type="match status" value="2"/>
</dbReference>
<keyword evidence="7" id="KW-0547">Nucleotide-binding</keyword>
<keyword evidence="5 14" id="KW-0812">Transmembrane</keyword>
<evidence type="ECO:0000256" key="9">
    <source>
        <dbReference type="ARBA" id="ARBA00022842"/>
    </source>
</evidence>
<dbReference type="EMBL" id="JARGDH010000006">
    <property type="protein sequence ID" value="KAL0265677.1"/>
    <property type="molecule type" value="Genomic_DNA"/>
</dbReference>
<dbReference type="InterPro" id="IPR036180">
    <property type="entry name" value="Gelsolin-like_dom_sf"/>
</dbReference>
<keyword evidence="12 14" id="KW-0472">Membrane</keyword>
<dbReference type="InterPro" id="IPR036175">
    <property type="entry name" value="Sec23/24_helical_dom_sf"/>
</dbReference>
<feature type="transmembrane region" description="Helical" evidence="14">
    <location>
        <begin position="12"/>
        <end position="31"/>
    </location>
</feature>